<dbReference type="PANTHER" id="PTHR43143:SF1">
    <property type="entry name" value="SERINE_THREONINE-PROTEIN PHOSPHATASE CPPED1"/>
    <property type="match status" value="1"/>
</dbReference>
<comment type="caution">
    <text evidence="1">The sequence shown here is derived from an EMBL/GenBank/DDBJ whole genome shotgun (WGS) entry which is preliminary data.</text>
</comment>
<organism evidence="1">
    <name type="scientific">marine sediment metagenome</name>
    <dbReference type="NCBI Taxonomy" id="412755"/>
    <lineage>
        <taxon>unclassified sequences</taxon>
        <taxon>metagenomes</taxon>
        <taxon>ecological metagenomes</taxon>
    </lineage>
</organism>
<dbReference type="EMBL" id="BARU01026583">
    <property type="protein sequence ID" value="GAH64439.1"/>
    <property type="molecule type" value="Genomic_DNA"/>
</dbReference>
<dbReference type="InterPro" id="IPR029052">
    <property type="entry name" value="Metallo-depent_PP-like"/>
</dbReference>
<proteinExistence type="predicted"/>
<reference evidence="1" key="1">
    <citation type="journal article" date="2014" name="Front. Microbiol.">
        <title>High frequency of phylogenetically diverse reductive dehalogenase-homologous genes in deep subseafloor sedimentary metagenomes.</title>
        <authorList>
            <person name="Kawai M."/>
            <person name="Futagami T."/>
            <person name="Toyoda A."/>
            <person name="Takaki Y."/>
            <person name="Nishi S."/>
            <person name="Hori S."/>
            <person name="Arai W."/>
            <person name="Tsubouchi T."/>
            <person name="Morono Y."/>
            <person name="Uchiyama I."/>
            <person name="Ito T."/>
            <person name="Fujiyama A."/>
            <person name="Inagaki F."/>
            <person name="Takami H."/>
        </authorList>
    </citation>
    <scope>NUCLEOTIDE SEQUENCE</scope>
    <source>
        <strain evidence="1">Expedition CK06-06</strain>
    </source>
</reference>
<evidence type="ECO:0008006" key="2">
    <source>
        <dbReference type="Google" id="ProtNLM"/>
    </source>
</evidence>
<accession>X1IE94</accession>
<gene>
    <name evidence="1" type="ORF">S03H2_42683</name>
</gene>
<dbReference type="PANTHER" id="PTHR43143">
    <property type="entry name" value="METALLOPHOSPHOESTERASE, CALCINEURIN SUPERFAMILY"/>
    <property type="match status" value="1"/>
</dbReference>
<dbReference type="InterPro" id="IPR051918">
    <property type="entry name" value="STPP_CPPED1"/>
</dbReference>
<dbReference type="Gene3D" id="3.60.21.10">
    <property type="match status" value="1"/>
</dbReference>
<name>X1IE94_9ZZZZ</name>
<dbReference type="AlphaFoldDB" id="X1IE94"/>
<dbReference type="SUPFAM" id="SSF56300">
    <property type="entry name" value="Metallo-dependent phosphatases"/>
    <property type="match status" value="1"/>
</dbReference>
<evidence type="ECO:0000313" key="1">
    <source>
        <dbReference type="EMBL" id="GAH64439.1"/>
    </source>
</evidence>
<sequence>HKIVFMHHPMCLQDVKEDSSYFNMSPKPRSKLLELFHKYNVDIVFSGHYHRNAYVKDGELELVTTSSSGKPLGEDPIGFRIVKVYPDRIEHKYYSYKEMPKKVNLTSYTKKLNKDQ</sequence>
<protein>
    <recommendedName>
        <fullName evidence="2">Calcineurin-like phosphoesterase domain-containing protein</fullName>
    </recommendedName>
</protein>
<feature type="non-terminal residue" evidence="1">
    <location>
        <position position="1"/>
    </location>
</feature>